<name>A0A1Y2EU90_9BASI</name>
<dbReference type="Proteomes" id="UP000193467">
    <property type="component" value="Unassembled WGS sequence"/>
</dbReference>
<sequence>MESTAGPSESLLDRLEHSLHLSPPQQSATKSALEQLVAALKEQSLALQRGTEEIESTLFLDPFPYVALLFPLLGAPDSGLSTLARTAVDLFAGHSSGKEVVMSLGERISRLVPAAEESEFGDEGEESEEPEAPWNGQQASRELAQLISIYSQVLPRIKTVRPANFLSSAVEQILGAIASLVESGAFAAAGEDGDEGQILAAGILEALTSFIDSFEDDTWLQPARETGLPLLKTLLLSTVARLHSHLSVSLAQTYFVAAYPRYRIPGRDASVHPSLTRSWDAALDTSKRLAFSPPALFAVATSKPSPSTDPISSLGAFILLTHVLASSSNLRPSILGDNSSVLFSKTLRLLMSAFGAGEPGETIKVSEDEALFWAWWCVQGAVREGEELDESVLFSLVELLSTFSSLSPNPSSRFLAFRLLTTVVLRGTEKEEVQLMILQDLIEDCPFEQMRVASIGLLREVVAGKFQLKEQNSLSSATGNDAGRPTPSLFLSPLLLDELFNALLRFDPVDLLAPPPSSTAEPVTAAVFLETHAKSTMEKLSLIYFLFARDQDDLTTIHATLSTTEQLFLSPLRVALRSWLIEAEQRSELGQVLELEILKGAVERVDEAAALRSGSR</sequence>
<organism evidence="2 3">
    <name type="scientific">Leucosporidium creatinivorum</name>
    <dbReference type="NCBI Taxonomy" id="106004"/>
    <lineage>
        <taxon>Eukaryota</taxon>
        <taxon>Fungi</taxon>
        <taxon>Dikarya</taxon>
        <taxon>Basidiomycota</taxon>
        <taxon>Pucciniomycotina</taxon>
        <taxon>Microbotryomycetes</taxon>
        <taxon>Leucosporidiales</taxon>
        <taxon>Leucosporidium</taxon>
    </lineage>
</organism>
<dbReference type="EMBL" id="MCGR01000040">
    <property type="protein sequence ID" value="ORY74736.1"/>
    <property type="molecule type" value="Genomic_DNA"/>
</dbReference>
<feature type="compositionally biased region" description="Acidic residues" evidence="1">
    <location>
        <begin position="116"/>
        <end position="131"/>
    </location>
</feature>
<dbReference type="InterPro" id="IPR013877">
    <property type="entry name" value="YAP-bd/ALF4/Glomulin"/>
</dbReference>
<protein>
    <recommendedName>
        <fullName evidence="4">YAP-binding/ALF4/Glomulin</fullName>
    </recommendedName>
</protein>
<dbReference type="Pfam" id="PF08568">
    <property type="entry name" value="Kinetochor_Ybp2"/>
    <property type="match status" value="1"/>
</dbReference>
<evidence type="ECO:0000313" key="3">
    <source>
        <dbReference type="Proteomes" id="UP000193467"/>
    </source>
</evidence>
<evidence type="ECO:0008006" key="4">
    <source>
        <dbReference type="Google" id="ProtNLM"/>
    </source>
</evidence>
<dbReference type="AlphaFoldDB" id="A0A1Y2EU90"/>
<reference evidence="2 3" key="1">
    <citation type="submission" date="2016-07" db="EMBL/GenBank/DDBJ databases">
        <title>Pervasive Adenine N6-methylation of Active Genes in Fungi.</title>
        <authorList>
            <consortium name="DOE Joint Genome Institute"/>
            <person name="Mondo S.J."/>
            <person name="Dannebaum R.O."/>
            <person name="Kuo R.C."/>
            <person name="Labutti K."/>
            <person name="Haridas S."/>
            <person name="Kuo A."/>
            <person name="Salamov A."/>
            <person name="Ahrendt S.R."/>
            <person name="Lipzen A."/>
            <person name="Sullivan W."/>
            <person name="Andreopoulos W.B."/>
            <person name="Clum A."/>
            <person name="Lindquist E."/>
            <person name="Daum C."/>
            <person name="Ramamoorthy G.K."/>
            <person name="Gryganskyi A."/>
            <person name="Culley D."/>
            <person name="Magnuson J.K."/>
            <person name="James T.Y."/>
            <person name="O'Malley M.A."/>
            <person name="Stajich J.E."/>
            <person name="Spatafora J.W."/>
            <person name="Visel A."/>
            <person name="Grigoriev I.V."/>
        </authorList>
    </citation>
    <scope>NUCLEOTIDE SEQUENCE [LARGE SCALE GENOMIC DNA]</scope>
    <source>
        <strain evidence="2 3">62-1032</strain>
    </source>
</reference>
<proteinExistence type="predicted"/>
<dbReference type="InParanoid" id="A0A1Y2EU90"/>
<evidence type="ECO:0000256" key="1">
    <source>
        <dbReference type="SAM" id="MobiDB-lite"/>
    </source>
</evidence>
<feature type="region of interest" description="Disordered" evidence="1">
    <location>
        <begin position="115"/>
        <end position="137"/>
    </location>
</feature>
<dbReference type="GO" id="GO:0005737">
    <property type="term" value="C:cytoplasm"/>
    <property type="evidence" value="ECO:0007669"/>
    <property type="project" value="TreeGrafter"/>
</dbReference>
<dbReference type="PANTHER" id="PTHR28020:SF1">
    <property type="entry name" value="YAP1-BINDING PROTEIN 1-RELATED"/>
    <property type="match status" value="1"/>
</dbReference>
<comment type="caution">
    <text evidence="2">The sequence shown here is derived from an EMBL/GenBank/DDBJ whole genome shotgun (WGS) entry which is preliminary data.</text>
</comment>
<gene>
    <name evidence="2" type="ORF">BCR35DRAFT_306523</name>
</gene>
<dbReference type="PANTHER" id="PTHR28020">
    <property type="entry name" value="YAP1-BINDING PROTEIN 1-RELATED"/>
    <property type="match status" value="1"/>
</dbReference>
<dbReference type="GO" id="GO:0034599">
    <property type="term" value="P:cellular response to oxidative stress"/>
    <property type="evidence" value="ECO:0007669"/>
    <property type="project" value="InterPro"/>
</dbReference>
<dbReference type="InterPro" id="IPR040347">
    <property type="entry name" value="YBP1/2"/>
</dbReference>
<dbReference type="STRING" id="106004.A0A1Y2EU90"/>
<keyword evidence="3" id="KW-1185">Reference proteome</keyword>
<accession>A0A1Y2EU90</accession>
<evidence type="ECO:0000313" key="2">
    <source>
        <dbReference type="EMBL" id="ORY74736.1"/>
    </source>
</evidence>
<dbReference type="OrthoDB" id="2536783at2759"/>